<dbReference type="InterPro" id="IPR029058">
    <property type="entry name" value="AB_hydrolase_fold"/>
</dbReference>
<evidence type="ECO:0000313" key="7">
    <source>
        <dbReference type="Proteomes" id="UP001302072"/>
    </source>
</evidence>
<feature type="chain" id="PRO_5047195665" evidence="4">
    <location>
        <begin position="42"/>
        <end position="449"/>
    </location>
</feature>
<keyword evidence="3 6" id="KW-0378">Hydrolase</keyword>
<sequence>MSMFEPETVPSPARRRLLGTVAVAAATAALPGLLPAGSAQAASPAVTRKAVGTNHAIRPFQVRLPEADLVDLRRRVRATRWPDRELVADDSQGLQLSRLQTLASYWGGGYDWRRLEARLNALPQLITAVDGVDIHFIHVRSRHPGALPVLLTHGWPGSILEFVGAIGPLTDPVAHGGRAEDAFDVVIPSIPGYGFSSIPTELGWGPERVGRAWDTLMKRLGYERYVSQGGDHGSVISDAMGRQPPTGLLGIHLTMPATVPAELVPAINSGAPAPAGLAADELRAFTALSQFFGRNAAYGAMMVTRPQTIGYALNDSPIGLAGWMYDKIAQWTDSNGMPEAVLGRDAILDDISLYWLTGTATAAGRFYWENNNNNFSAAAQKTTQITVPVAVSVFPGEIYRAPRSWTERAYPTLYYFNEASKGGHFAAWEQPQIFANELRAAFRPLRTSL</sequence>
<gene>
    <name evidence="6" type="ORF">PDM29_17380</name>
</gene>
<dbReference type="InterPro" id="IPR010497">
    <property type="entry name" value="Epoxide_hydro_N"/>
</dbReference>
<dbReference type="PANTHER" id="PTHR21661">
    <property type="entry name" value="EPOXIDE HYDROLASE 1-RELATED"/>
    <property type="match status" value="1"/>
</dbReference>
<feature type="domain" description="Epoxide hydrolase N-terminal" evidence="5">
    <location>
        <begin position="57"/>
        <end position="162"/>
    </location>
</feature>
<dbReference type="InterPro" id="IPR006311">
    <property type="entry name" value="TAT_signal"/>
</dbReference>
<comment type="similarity">
    <text evidence="1">Belongs to the peptidase S33 family.</text>
</comment>
<feature type="signal peptide" evidence="4">
    <location>
        <begin position="1"/>
        <end position="41"/>
    </location>
</feature>
<dbReference type="Pfam" id="PF06441">
    <property type="entry name" value="EHN"/>
    <property type="match status" value="1"/>
</dbReference>
<accession>A0ABY9YMG6</accession>
<dbReference type="PRINTS" id="PR00412">
    <property type="entry name" value="EPOXHYDRLASE"/>
</dbReference>
<evidence type="ECO:0000259" key="5">
    <source>
        <dbReference type="Pfam" id="PF06441"/>
    </source>
</evidence>
<evidence type="ECO:0000256" key="4">
    <source>
        <dbReference type="SAM" id="SignalP"/>
    </source>
</evidence>
<evidence type="ECO:0000256" key="3">
    <source>
        <dbReference type="ARBA" id="ARBA00022801"/>
    </source>
</evidence>
<keyword evidence="2" id="KW-0058">Aromatic hydrocarbons catabolism</keyword>
<organism evidence="6 7">
    <name type="scientific">Stenotrophomonas oahuensis</name>
    <dbReference type="NCBI Taxonomy" id="3003271"/>
    <lineage>
        <taxon>Bacteria</taxon>
        <taxon>Pseudomonadati</taxon>
        <taxon>Pseudomonadota</taxon>
        <taxon>Gammaproteobacteria</taxon>
        <taxon>Lysobacterales</taxon>
        <taxon>Lysobacteraceae</taxon>
        <taxon>Stenotrophomonas</taxon>
    </lineage>
</organism>
<name>A0ABY9YMG6_9GAMM</name>
<evidence type="ECO:0000256" key="2">
    <source>
        <dbReference type="ARBA" id="ARBA00022797"/>
    </source>
</evidence>
<keyword evidence="4" id="KW-0732">Signal</keyword>
<dbReference type="PIRSF" id="PIRSF001112">
    <property type="entry name" value="Epoxide_hydrolase"/>
    <property type="match status" value="1"/>
</dbReference>
<proteinExistence type="inferred from homology"/>
<evidence type="ECO:0000256" key="1">
    <source>
        <dbReference type="ARBA" id="ARBA00010088"/>
    </source>
</evidence>
<dbReference type="Gene3D" id="3.40.50.1820">
    <property type="entry name" value="alpha/beta hydrolase"/>
    <property type="match status" value="1"/>
</dbReference>
<dbReference type="InterPro" id="IPR016292">
    <property type="entry name" value="Epoxide_hydrolase"/>
</dbReference>
<evidence type="ECO:0000313" key="6">
    <source>
        <dbReference type="EMBL" id="WNH52090.1"/>
    </source>
</evidence>
<dbReference type="EMBL" id="CP115541">
    <property type="protein sequence ID" value="WNH52090.1"/>
    <property type="molecule type" value="Genomic_DNA"/>
</dbReference>
<dbReference type="PANTHER" id="PTHR21661:SF35">
    <property type="entry name" value="EPOXIDE HYDROLASE"/>
    <property type="match status" value="1"/>
</dbReference>
<protein>
    <submittedName>
        <fullName evidence="6">Alpha/beta fold hydrolase</fullName>
    </submittedName>
</protein>
<dbReference type="GO" id="GO:0016787">
    <property type="term" value="F:hydrolase activity"/>
    <property type="evidence" value="ECO:0007669"/>
    <property type="project" value="UniProtKB-KW"/>
</dbReference>
<dbReference type="InterPro" id="IPR000639">
    <property type="entry name" value="Epox_hydrolase-like"/>
</dbReference>
<keyword evidence="7" id="KW-1185">Reference proteome</keyword>
<dbReference type="SUPFAM" id="SSF53474">
    <property type="entry name" value="alpha/beta-Hydrolases"/>
    <property type="match status" value="1"/>
</dbReference>
<dbReference type="RefSeq" id="WP_311191295.1">
    <property type="nucleotide sequence ID" value="NZ_CP115541.1"/>
</dbReference>
<dbReference type="PROSITE" id="PS51318">
    <property type="entry name" value="TAT"/>
    <property type="match status" value="1"/>
</dbReference>
<dbReference type="Proteomes" id="UP001302072">
    <property type="component" value="Chromosome"/>
</dbReference>
<reference evidence="6 7" key="1">
    <citation type="submission" date="2022-12" db="EMBL/GenBank/DDBJ databases">
        <title>Two new species, Stenotrophomonas aracearum and Stenotrophomonas oahuensis, isolated from Anthurium (Araceae family) in Hawaii.</title>
        <authorList>
            <person name="Chunag S.C."/>
            <person name="Dobhal S."/>
            <person name="Alvarez A."/>
            <person name="Arif M."/>
        </authorList>
    </citation>
    <scope>NUCLEOTIDE SEQUENCE [LARGE SCALE GENOMIC DNA]</scope>
    <source>
        <strain evidence="6 7">A5586</strain>
    </source>
</reference>